<dbReference type="GeneID" id="83218956"/>
<accession>A0AAD7UUF1</accession>
<dbReference type="PROSITE" id="PS50005">
    <property type="entry name" value="TPR"/>
    <property type="match status" value="1"/>
</dbReference>
<evidence type="ECO:0000313" key="3">
    <source>
        <dbReference type="Proteomes" id="UP001234581"/>
    </source>
</evidence>
<dbReference type="SUPFAM" id="SSF52047">
    <property type="entry name" value="RNI-like"/>
    <property type="match status" value="1"/>
</dbReference>
<protein>
    <submittedName>
        <fullName evidence="2">Uncharacterized protein</fullName>
    </submittedName>
</protein>
<sequence>MIETRVDILCPPHSAVANGDPLTDDEIKNLTTNVKDCMQKLLLTLNARASALVKAERLDLAMQDAMAMIQLAPSSGSGYLRAGSIHFRRGHYASAIKIYDTALQHVPNSSPRHQLLVRTRAAAINKKNKRVDFISKLPLNIVTENIVPRILGGQLRVKLGKRCDYFDVCRTWRKRMAMAEGLEFEIGDEGLSKDGYQRISHLAPFMRTLTVAQPGNEMLSKITSRGKFESLQQLTIYESISRGPELLYSALRTLGNTLTNLHIEYGLHFAQMECYRLCDILDACPNLVSIRMVRGDIDMSTVTKTYPKLTTLDVSKPDDIDMVNQEIISCLLRHFPQLRVLKMSPVSGSDIFPAVDQHCPLLQQLILTDRPFDQPYIQGIQEDTTGLRVLCMATPDESSNYNEDDMVRYMMKHSNTMEVFEMVFGKGFTTDGGMLLEQDATKKVTFNNLREIQYPANVNDRFITFAMWMMQHAPQLESMGTVTGPGQQRVFQELMKPAHSHVKRIVMKADREECDEEEEFIQHHVDLGVRSKLQEIKVILSHSSPWLWSLPYLSKLTSLELCGEGFGAFEILEEFTEELNDGCPALEQLTLTNNTGSPGSFYDVIPMCLHRNLKRIIITANDMRGGGAYSFATDFRTLESLHLNLYRFDPSDIADLEKGSFKLVCTQRKCRPTFRLSKPAWKRHRTPHYF</sequence>
<feature type="repeat" description="TPR" evidence="1">
    <location>
        <begin position="76"/>
        <end position="109"/>
    </location>
</feature>
<reference evidence="2 3" key="1">
    <citation type="submission" date="2023-03" db="EMBL/GenBank/DDBJ databases">
        <title>Genome sequence of Lichtheimia ornata CBS 291.66.</title>
        <authorList>
            <person name="Mohabir J.T."/>
            <person name="Shea T.P."/>
            <person name="Kurbessoian T."/>
            <person name="Berby B."/>
            <person name="Fontaine J."/>
            <person name="Livny J."/>
            <person name="Gnirke A."/>
            <person name="Stajich J.E."/>
            <person name="Cuomo C.A."/>
        </authorList>
    </citation>
    <scope>NUCLEOTIDE SEQUENCE [LARGE SCALE GENOMIC DNA]</scope>
    <source>
        <strain evidence="2">CBS 291.66</strain>
    </source>
</reference>
<evidence type="ECO:0000313" key="2">
    <source>
        <dbReference type="EMBL" id="KAJ8652817.1"/>
    </source>
</evidence>
<dbReference type="InterPro" id="IPR011990">
    <property type="entry name" value="TPR-like_helical_dom_sf"/>
</dbReference>
<evidence type="ECO:0000256" key="1">
    <source>
        <dbReference type="PROSITE-ProRule" id="PRU00339"/>
    </source>
</evidence>
<dbReference type="EMBL" id="JARTCD010000093">
    <property type="protein sequence ID" value="KAJ8652817.1"/>
    <property type="molecule type" value="Genomic_DNA"/>
</dbReference>
<dbReference type="PANTHER" id="PTHR38926">
    <property type="entry name" value="F-BOX DOMAIN CONTAINING PROTEIN, EXPRESSED"/>
    <property type="match status" value="1"/>
</dbReference>
<keyword evidence="1" id="KW-0802">TPR repeat</keyword>
<dbReference type="RefSeq" id="XP_058337731.1">
    <property type="nucleotide sequence ID" value="XM_058491521.1"/>
</dbReference>
<dbReference type="PANTHER" id="PTHR38926:SF5">
    <property type="entry name" value="F-BOX AND LEUCINE-RICH REPEAT PROTEIN 6"/>
    <property type="match status" value="1"/>
</dbReference>
<dbReference type="SMART" id="SM00028">
    <property type="entry name" value="TPR"/>
    <property type="match status" value="2"/>
</dbReference>
<dbReference type="Gene3D" id="3.80.10.10">
    <property type="entry name" value="Ribonuclease Inhibitor"/>
    <property type="match status" value="2"/>
</dbReference>
<dbReference type="Proteomes" id="UP001234581">
    <property type="component" value="Unassembled WGS sequence"/>
</dbReference>
<organism evidence="2 3">
    <name type="scientific">Lichtheimia ornata</name>
    <dbReference type="NCBI Taxonomy" id="688661"/>
    <lineage>
        <taxon>Eukaryota</taxon>
        <taxon>Fungi</taxon>
        <taxon>Fungi incertae sedis</taxon>
        <taxon>Mucoromycota</taxon>
        <taxon>Mucoromycotina</taxon>
        <taxon>Mucoromycetes</taxon>
        <taxon>Mucorales</taxon>
        <taxon>Lichtheimiaceae</taxon>
        <taxon>Lichtheimia</taxon>
    </lineage>
</organism>
<keyword evidence="3" id="KW-1185">Reference proteome</keyword>
<dbReference type="InterPro" id="IPR019734">
    <property type="entry name" value="TPR_rpt"/>
</dbReference>
<dbReference type="InterPro" id="IPR032675">
    <property type="entry name" value="LRR_dom_sf"/>
</dbReference>
<gene>
    <name evidence="2" type="ORF">O0I10_011556</name>
</gene>
<dbReference type="AlphaFoldDB" id="A0AAD7UUF1"/>
<comment type="caution">
    <text evidence="2">The sequence shown here is derived from an EMBL/GenBank/DDBJ whole genome shotgun (WGS) entry which is preliminary data.</text>
</comment>
<proteinExistence type="predicted"/>
<name>A0AAD7UUF1_9FUNG</name>
<dbReference type="Gene3D" id="1.25.40.10">
    <property type="entry name" value="Tetratricopeptide repeat domain"/>
    <property type="match status" value="1"/>
</dbReference>
<dbReference type="SUPFAM" id="SSF48452">
    <property type="entry name" value="TPR-like"/>
    <property type="match status" value="1"/>
</dbReference>